<evidence type="ECO:0000256" key="1">
    <source>
        <dbReference type="SAM" id="Coils"/>
    </source>
</evidence>
<dbReference type="Proteomes" id="UP000254255">
    <property type="component" value="Unassembled WGS sequence"/>
</dbReference>
<feature type="coiled-coil region" evidence="1">
    <location>
        <begin position="173"/>
        <end position="200"/>
    </location>
</feature>
<accession>A0A377C0A7</accession>
<dbReference type="AlphaFoldDB" id="A0A377C0A7"/>
<dbReference type="Pfam" id="PF06717">
    <property type="entry name" value="DUF1202"/>
    <property type="match status" value="1"/>
</dbReference>
<dbReference type="InterPro" id="IPR009592">
    <property type="entry name" value="DUF1202"/>
</dbReference>
<reference evidence="2 3" key="1">
    <citation type="submission" date="2018-06" db="EMBL/GenBank/DDBJ databases">
        <authorList>
            <consortium name="Pathogen Informatics"/>
            <person name="Doyle S."/>
        </authorList>
    </citation>
    <scope>NUCLEOTIDE SEQUENCE [LARGE SCALE GENOMIC DNA]</scope>
    <source>
        <strain evidence="2 3">NCTC13148</strain>
    </source>
</reference>
<evidence type="ECO:0000313" key="2">
    <source>
        <dbReference type="EMBL" id="STL80647.1"/>
    </source>
</evidence>
<organism evidence="2 3">
    <name type="scientific">Escherichia coli</name>
    <dbReference type="NCBI Taxonomy" id="562"/>
    <lineage>
        <taxon>Bacteria</taxon>
        <taxon>Pseudomonadati</taxon>
        <taxon>Pseudomonadota</taxon>
        <taxon>Gammaproteobacteria</taxon>
        <taxon>Enterobacterales</taxon>
        <taxon>Enterobacteriaceae</taxon>
        <taxon>Escherichia</taxon>
    </lineage>
</organism>
<proteinExistence type="predicted"/>
<name>A0A377C0A7_ECOLX</name>
<dbReference type="EMBL" id="UGET01000004">
    <property type="protein sequence ID" value="STL80647.1"/>
    <property type="molecule type" value="Genomic_DNA"/>
</dbReference>
<protein>
    <submittedName>
        <fullName evidence="2">Putative alpha helix chain</fullName>
    </submittedName>
</protein>
<gene>
    <name evidence="2" type="primary">yggM</name>
    <name evidence="2" type="ORF">NCTC13148_02926</name>
</gene>
<sequence>MIITGINYSARGFSGEKAMDCWHGAAYVMTGNVWADGEPPTENILKDQFKKQYHGILKLDAITLKNLDAKGNQATWSAEGDVSSSDDLYTWVGQLADYELLEQTWTKDKPVKFSAMLTSKGTPASGWSVNFYSFQAAASDRGRVVDDIKTNNKYLIVNSEDFNYRFSQLESALNTQKNSIPALEKEVKALDKQMVAAQKAADAYWGKDANGKQMTREDAFKKIHQQRDEFNKQNDSEAFAVKYDKEVYQPAIAACHKQSEECYEVPIQQKRDFDINEQRRQTFLQSQKLSRKLQDDWVTLEKGQYPLTMKVSEINSKKVAILMKIDDINQANERWKKDTEQLRRNGVIK</sequence>
<keyword evidence="1" id="KW-0175">Coiled coil</keyword>
<evidence type="ECO:0000313" key="3">
    <source>
        <dbReference type="Proteomes" id="UP000254255"/>
    </source>
</evidence>